<evidence type="ECO:0000259" key="5">
    <source>
        <dbReference type="PROSITE" id="PS50076"/>
    </source>
</evidence>
<dbReference type="Pfam" id="PF00226">
    <property type="entry name" value="DnaJ"/>
    <property type="match status" value="1"/>
</dbReference>
<dbReference type="CDD" id="cd06257">
    <property type="entry name" value="DnaJ"/>
    <property type="match status" value="1"/>
</dbReference>
<evidence type="ECO:0000313" key="7">
    <source>
        <dbReference type="Proteomes" id="UP000605846"/>
    </source>
</evidence>
<dbReference type="SMART" id="SM00271">
    <property type="entry name" value="DnaJ"/>
    <property type="match status" value="1"/>
</dbReference>
<dbReference type="EMBL" id="JABAYA010000219">
    <property type="protein sequence ID" value="KAF7722006.1"/>
    <property type="molecule type" value="Genomic_DNA"/>
</dbReference>
<feature type="repeat" description="TPR" evidence="3">
    <location>
        <begin position="284"/>
        <end position="317"/>
    </location>
</feature>
<dbReference type="PANTHER" id="PTHR45188:SF2">
    <property type="entry name" value="DNAJ HOMOLOG SUBFAMILY C MEMBER 7"/>
    <property type="match status" value="1"/>
</dbReference>
<organism evidence="6 7">
    <name type="scientific">Apophysomyces ossiformis</name>
    <dbReference type="NCBI Taxonomy" id="679940"/>
    <lineage>
        <taxon>Eukaryota</taxon>
        <taxon>Fungi</taxon>
        <taxon>Fungi incertae sedis</taxon>
        <taxon>Mucoromycota</taxon>
        <taxon>Mucoromycotina</taxon>
        <taxon>Mucoromycetes</taxon>
        <taxon>Mucorales</taxon>
        <taxon>Mucorineae</taxon>
        <taxon>Mucoraceae</taxon>
        <taxon>Apophysomyces</taxon>
    </lineage>
</organism>
<dbReference type="PANTHER" id="PTHR45188">
    <property type="entry name" value="DNAJ PROTEIN P58IPK HOMOLOG"/>
    <property type="match status" value="1"/>
</dbReference>
<dbReference type="Pfam" id="PF13181">
    <property type="entry name" value="TPR_8"/>
    <property type="match status" value="2"/>
</dbReference>
<dbReference type="InterPro" id="IPR036869">
    <property type="entry name" value="J_dom_sf"/>
</dbReference>
<dbReference type="InterPro" id="IPR001623">
    <property type="entry name" value="DnaJ_domain"/>
</dbReference>
<reference evidence="6" key="1">
    <citation type="submission" date="2020-01" db="EMBL/GenBank/DDBJ databases">
        <title>Genome Sequencing of Three Apophysomyces-Like Fungal Strains Confirms a Novel Fungal Genus in the Mucoromycota with divergent Burkholderia-like Endosymbiotic Bacteria.</title>
        <authorList>
            <person name="Stajich J.E."/>
            <person name="Macias A.M."/>
            <person name="Carter-House D."/>
            <person name="Lovett B."/>
            <person name="Kasson L.R."/>
            <person name="Berry K."/>
            <person name="Grigoriev I."/>
            <person name="Chang Y."/>
            <person name="Spatafora J."/>
            <person name="Kasson M.T."/>
        </authorList>
    </citation>
    <scope>NUCLEOTIDE SEQUENCE</scope>
    <source>
        <strain evidence="6">NRRL A-21654</strain>
    </source>
</reference>
<keyword evidence="2 3" id="KW-0802">TPR repeat</keyword>
<dbReference type="PROSITE" id="PS50076">
    <property type="entry name" value="DNAJ_2"/>
    <property type="match status" value="1"/>
</dbReference>
<dbReference type="InterPro" id="IPR019734">
    <property type="entry name" value="TPR_rpt"/>
</dbReference>
<feature type="repeat" description="TPR" evidence="3">
    <location>
        <begin position="49"/>
        <end position="82"/>
    </location>
</feature>
<dbReference type="Gene3D" id="1.10.287.110">
    <property type="entry name" value="DnaJ domain"/>
    <property type="match status" value="1"/>
</dbReference>
<dbReference type="SUPFAM" id="SSF48452">
    <property type="entry name" value="TPR-like"/>
    <property type="match status" value="2"/>
</dbReference>
<name>A0A8H7EM43_9FUNG</name>
<dbReference type="OrthoDB" id="10250354at2759"/>
<comment type="caution">
    <text evidence="6">The sequence shown here is derived from an EMBL/GenBank/DDBJ whole genome shotgun (WGS) entry which is preliminary data.</text>
</comment>
<feature type="repeat" description="TPR" evidence="3">
    <location>
        <begin position="318"/>
        <end position="351"/>
    </location>
</feature>
<keyword evidence="7" id="KW-1185">Reference proteome</keyword>
<feature type="compositionally biased region" description="Gly residues" evidence="4">
    <location>
        <begin position="496"/>
        <end position="514"/>
    </location>
</feature>
<evidence type="ECO:0000256" key="3">
    <source>
        <dbReference type="PROSITE-ProRule" id="PRU00339"/>
    </source>
</evidence>
<dbReference type="Pfam" id="PF13414">
    <property type="entry name" value="TPR_11"/>
    <property type="match status" value="1"/>
</dbReference>
<evidence type="ECO:0000256" key="2">
    <source>
        <dbReference type="ARBA" id="ARBA00022803"/>
    </source>
</evidence>
<dbReference type="PRINTS" id="PR00625">
    <property type="entry name" value="JDOMAIN"/>
</dbReference>
<feature type="repeat" description="TPR" evidence="3">
    <location>
        <begin position="15"/>
        <end position="48"/>
    </location>
</feature>
<dbReference type="Pfam" id="PF00515">
    <property type="entry name" value="TPR_1"/>
    <property type="match status" value="1"/>
</dbReference>
<feature type="domain" description="J" evidence="5">
    <location>
        <begin position="372"/>
        <end position="437"/>
    </location>
</feature>
<proteinExistence type="predicted"/>
<dbReference type="AlphaFoldDB" id="A0A8H7EM43"/>
<evidence type="ECO:0000256" key="4">
    <source>
        <dbReference type="SAM" id="MobiDB-lite"/>
    </source>
</evidence>
<dbReference type="InterPro" id="IPR011990">
    <property type="entry name" value="TPR-like_helical_dom_sf"/>
</dbReference>
<dbReference type="SUPFAM" id="SSF46565">
    <property type="entry name" value="Chaperone J-domain"/>
    <property type="match status" value="1"/>
</dbReference>
<evidence type="ECO:0000256" key="1">
    <source>
        <dbReference type="ARBA" id="ARBA00022737"/>
    </source>
</evidence>
<dbReference type="Gene3D" id="1.25.40.10">
    <property type="entry name" value="Tetratricopeptide repeat domain"/>
    <property type="match status" value="1"/>
</dbReference>
<protein>
    <recommendedName>
        <fullName evidence="5">J domain-containing protein</fullName>
    </recommendedName>
</protein>
<dbReference type="PROSITE" id="PS50005">
    <property type="entry name" value="TPR"/>
    <property type="match status" value="5"/>
</dbReference>
<dbReference type="SMART" id="SM00028">
    <property type="entry name" value="TPR"/>
    <property type="match status" value="8"/>
</dbReference>
<feature type="region of interest" description="Disordered" evidence="4">
    <location>
        <begin position="496"/>
        <end position="523"/>
    </location>
</feature>
<feature type="repeat" description="TPR" evidence="3">
    <location>
        <begin position="246"/>
        <end position="279"/>
    </location>
</feature>
<dbReference type="Proteomes" id="UP000605846">
    <property type="component" value="Unassembled WGS sequence"/>
</dbReference>
<accession>A0A8H7EM43</accession>
<gene>
    <name evidence="6" type="ORF">EC973_003789</name>
</gene>
<dbReference type="Pfam" id="PF13432">
    <property type="entry name" value="TPR_16"/>
    <property type="match status" value="1"/>
</dbReference>
<keyword evidence="1" id="KW-0677">Repeat</keyword>
<evidence type="ECO:0000313" key="6">
    <source>
        <dbReference type="EMBL" id="KAF7722006.1"/>
    </source>
</evidence>
<sequence length="523" mass="57306">MTASPMETDAPSVSAEDIKAAANQEYKNGNYAEAVKLYSEAIDASPDTPTYYSNRAAALMMMGKYKEAAEDCRTTTTLDPDNIKAYMRAGKCHLNLGNLEESGRQYEMALQRDGANAQGQREYNNLCHAKTYLGQAEVYMTNQQWALARNSVDRAVALVDSANLPLKWNVMMAECSLGQKNYSEASRIVNQLIRSNTQNPDALYLRARVFYGQGENAKTVAHCMEALRCDPDFTKARTLLKKARSLEAEKEKGNTAFKTNNLQEAYDAYTNALAIDEENDIMNSRLYSNRAAVLQKLKKFEEALGDCNKAIELDADFTKVYSRRAACYMELEQYEEAVRDYRRLTDADGSNREYHNLLRKAELELKKSQRKDYYKILGLSKDATDSEIKKAYRKLALQYHPDKNAGDEKAEARFKEIGEAYTVLSDPQKKARFDSGADLEGGMGGGFDAGGVDINDVFMQMFGGGMSGGMGGMGGMGGGRFPGGGGFSSSGFPGGGGGFPGGRGFPGSAGGARHPGGFSFHFG</sequence>